<evidence type="ECO:0000256" key="1">
    <source>
        <dbReference type="ARBA" id="ARBA00004514"/>
    </source>
</evidence>
<comment type="catalytic activity">
    <reaction evidence="7">
        <text>an N(4)-(oligosaccharide-(1-&gt;3)-[oligosaccharide-(1-&gt;6)]-beta-D-Man-(1-&gt;4)-beta-D-GlcNAc-(1-&gt;4)-alpha-D-GlcNAc)-L-asparaginyl-[protein] + H2O = an oligosaccharide-(1-&gt;3)-[oligosaccharide-(1-&gt;6)]-beta-D-Man-(1-&gt;4)-D-GlcNAc + N(4)-(N-acetyl-beta-D-glucosaminyl)-L-asparaginyl-[protein]</text>
        <dbReference type="Rhea" id="RHEA:73067"/>
        <dbReference type="Rhea" id="RHEA-COMP:12603"/>
        <dbReference type="Rhea" id="RHEA-COMP:18176"/>
        <dbReference type="ChEBI" id="CHEBI:15377"/>
        <dbReference type="ChEBI" id="CHEBI:132248"/>
        <dbReference type="ChEBI" id="CHEBI:192714"/>
        <dbReference type="ChEBI" id="CHEBI:192715"/>
        <dbReference type="EC" id="3.2.1.96"/>
    </reaction>
</comment>
<proteinExistence type="inferred from homology"/>
<dbReference type="InterPro" id="IPR005201">
    <property type="entry name" value="TIM_ENGase"/>
</dbReference>
<dbReference type="PANTHER" id="PTHR13246">
    <property type="entry name" value="ENDO BETA N-ACETYLGLUCOSAMINIDASE"/>
    <property type="match status" value="1"/>
</dbReference>
<evidence type="ECO:0000313" key="10">
    <source>
        <dbReference type="Proteomes" id="UP000694853"/>
    </source>
</evidence>
<reference evidence="11" key="2">
    <citation type="submission" date="2025-08" db="UniProtKB">
        <authorList>
            <consortium name="RefSeq"/>
        </authorList>
    </citation>
    <scope>IDENTIFICATION</scope>
    <source>
        <tissue evidence="11">Young leaves</tissue>
    </source>
</reference>
<evidence type="ECO:0000256" key="7">
    <source>
        <dbReference type="ARBA" id="ARBA00034414"/>
    </source>
</evidence>
<dbReference type="EC" id="3.2.1.96" evidence="3"/>
<dbReference type="RefSeq" id="XP_027332742.1">
    <property type="nucleotide sequence ID" value="XM_027476941.1"/>
</dbReference>
<gene>
    <name evidence="11" type="primary">LOC113847698</name>
</gene>
<reference evidence="10" key="1">
    <citation type="journal article" date="2019" name="Toxins">
        <title>Detection of Abrin-Like and Prepropulchellin-Like Toxin Genes and Transcripts Using Whole Genome Sequencing and Full-Length Transcript Sequencing of Abrus precatorius.</title>
        <authorList>
            <person name="Hovde B.T."/>
            <person name="Daligault H.E."/>
            <person name="Hanschen E.R."/>
            <person name="Kunde Y.A."/>
            <person name="Johnson M.B."/>
            <person name="Starkenburg S.R."/>
            <person name="Johnson S.L."/>
        </authorList>
    </citation>
    <scope>NUCLEOTIDE SEQUENCE [LARGE SCALE GENOMIC DNA]</scope>
</reference>
<dbReference type="Gene3D" id="3.20.20.80">
    <property type="entry name" value="Glycosidases"/>
    <property type="match status" value="1"/>
</dbReference>
<accession>A0A8B8JMS4</accession>
<dbReference type="InterPro" id="IPR032979">
    <property type="entry name" value="ENGase"/>
</dbReference>
<dbReference type="Pfam" id="PF03644">
    <property type="entry name" value="Glyco_hydro_85"/>
    <property type="match status" value="1"/>
</dbReference>
<evidence type="ECO:0000256" key="5">
    <source>
        <dbReference type="ARBA" id="ARBA00022801"/>
    </source>
</evidence>
<protein>
    <recommendedName>
        <fullName evidence="3">mannosyl-glycoprotein endo-beta-N-acetylglucosaminidase</fullName>
        <ecNumber evidence="3">3.2.1.96</ecNumber>
    </recommendedName>
</protein>
<dbReference type="Proteomes" id="UP000694853">
    <property type="component" value="Unplaced"/>
</dbReference>
<evidence type="ECO:0000259" key="8">
    <source>
        <dbReference type="Pfam" id="PF03644"/>
    </source>
</evidence>
<evidence type="ECO:0000256" key="4">
    <source>
        <dbReference type="ARBA" id="ARBA00022490"/>
    </source>
</evidence>
<dbReference type="InterPro" id="IPR057882">
    <property type="entry name" value="ENGase_C"/>
</dbReference>
<keyword evidence="10" id="KW-1185">Reference proteome</keyword>
<keyword evidence="6" id="KW-0326">Glycosidase</keyword>
<keyword evidence="5" id="KW-0378">Hydrolase</keyword>
<feature type="domain" description="Cytosolic endo-beta-N-acetylglucosaminidase TIM barrel" evidence="8">
    <location>
        <begin position="2"/>
        <end position="199"/>
    </location>
</feature>
<evidence type="ECO:0000256" key="2">
    <source>
        <dbReference type="ARBA" id="ARBA00007849"/>
    </source>
</evidence>
<dbReference type="Gene3D" id="2.60.120.260">
    <property type="entry name" value="Galactose-binding domain-like"/>
    <property type="match status" value="1"/>
</dbReference>
<evidence type="ECO:0000313" key="11">
    <source>
        <dbReference type="RefSeq" id="XP_027332742.1"/>
    </source>
</evidence>
<dbReference type="OrthoDB" id="284473at2759"/>
<comment type="subcellular location">
    <subcellularLocation>
        <location evidence="1">Cytoplasm</location>
        <location evidence="1">Cytosol</location>
    </subcellularLocation>
</comment>
<dbReference type="KEGG" id="aprc:113847698"/>
<comment type="similarity">
    <text evidence="2">Belongs to the glycosyl hydrolase 85 family.</text>
</comment>
<dbReference type="PANTHER" id="PTHR13246:SF1">
    <property type="entry name" value="CYTOSOLIC ENDO-BETA-N-ACETYLGLUCOSAMINIDASE"/>
    <property type="match status" value="1"/>
</dbReference>
<name>A0A8B8JMS4_ABRPR</name>
<keyword evidence="4" id="KW-0963">Cytoplasm</keyword>
<dbReference type="GeneID" id="113847698"/>
<dbReference type="AlphaFoldDB" id="A0A8B8JMS4"/>
<dbReference type="Pfam" id="PF25529">
    <property type="entry name" value="Ig_ENGASE1_C"/>
    <property type="match status" value="1"/>
</dbReference>
<sequence length="527" mass="58960">MYAKHLAELASNLGFDGWLLNMEVTMKPGQIPNLKEFVSHLTSTMHSSVPGSLVIWYDSVTINGDLWYQNQLNQYNKPFFDICDGIFANYSWEEDYPKQSAAVAGDRKFDVYMGIDVFGRNTYGGGQWNTNVALDVIRKNDVSGAIFAPGWVYESKQAPDFGTAQNRWWSLVEKSWGILRKFSGALPFYTNFDQGRGYHISVEGDNVSNATWCNISSQGIQPLLEFADSTNSVQLLVDLKEASYSGGGNITFKGSLERDIYFKRRIFQGEFILSELPIHFIYSVKSDSNSSLGLVLEFTSTINKAMSILLTSQGMDNLSSKFSKVIPTTEHKGNAPGWVIHEGTIEMNGYILTEIHALCQRPNAPSNELRQKSRPLGPDHTVASPTDYFAVLGHITVKTSNYQPDFPVSTSWLVNGEYINWKSGPQGSRILSVKISWKLKEGKNFVFPHYNVYVENLPKLADGNPNTTVKLVKEYLGVAQVNCFYVSELEVPPSTSSLKFIIQLCGFDGTNQNLGESPYYQLEVKGL</sequence>
<evidence type="ECO:0000259" key="9">
    <source>
        <dbReference type="Pfam" id="PF25529"/>
    </source>
</evidence>
<feature type="domain" description="Cytosolic endo-beta-N-acetylglucosaminidase C-terminal" evidence="9">
    <location>
        <begin position="405"/>
        <end position="524"/>
    </location>
</feature>
<dbReference type="GO" id="GO:0005829">
    <property type="term" value="C:cytosol"/>
    <property type="evidence" value="ECO:0007669"/>
    <property type="project" value="UniProtKB-SubCell"/>
</dbReference>
<dbReference type="GO" id="GO:0033925">
    <property type="term" value="F:mannosyl-glycoprotein endo-beta-N-acetylglucosaminidase activity"/>
    <property type="evidence" value="ECO:0007669"/>
    <property type="project" value="UniProtKB-EC"/>
</dbReference>
<evidence type="ECO:0000256" key="6">
    <source>
        <dbReference type="ARBA" id="ARBA00023295"/>
    </source>
</evidence>
<dbReference type="FunFam" id="2.60.120.260:FF:000246">
    <property type="entry name" value="Cytosolic endo-beta-N-acetylglucosaminidase 1 isoform A"/>
    <property type="match status" value="1"/>
</dbReference>
<organism evidence="10 11">
    <name type="scientific">Abrus precatorius</name>
    <name type="common">Indian licorice</name>
    <name type="synonym">Glycine abrus</name>
    <dbReference type="NCBI Taxonomy" id="3816"/>
    <lineage>
        <taxon>Eukaryota</taxon>
        <taxon>Viridiplantae</taxon>
        <taxon>Streptophyta</taxon>
        <taxon>Embryophyta</taxon>
        <taxon>Tracheophyta</taxon>
        <taxon>Spermatophyta</taxon>
        <taxon>Magnoliopsida</taxon>
        <taxon>eudicotyledons</taxon>
        <taxon>Gunneridae</taxon>
        <taxon>Pentapetalae</taxon>
        <taxon>rosids</taxon>
        <taxon>fabids</taxon>
        <taxon>Fabales</taxon>
        <taxon>Fabaceae</taxon>
        <taxon>Papilionoideae</taxon>
        <taxon>50 kb inversion clade</taxon>
        <taxon>NPAAA clade</taxon>
        <taxon>indigoferoid/millettioid clade</taxon>
        <taxon>Abreae</taxon>
        <taxon>Abrus</taxon>
    </lineage>
</organism>
<evidence type="ECO:0000256" key="3">
    <source>
        <dbReference type="ARBA" id="ARBA00012566"/>
    </source>
</evidence>